<feature type="compositionally biased region" description="Acidic residues" evidence="8">
    <location>
        <begin position="830"/>
        <end position="839"/>
    </location>
</feature>
<feature type="region of interest" description="Disordered" evidence="8">
    <location>
        <begin position="740"/>
        <end position="854"/>
    </location>
</feature>
<dbReference type="SMART" id="SM00717">
    <property type="entry name" value="SANT"/>
    <property type="match status" value="1"/>
</dbReference>
<feature type="compositionally biased region" description="Polar residues" evidence="8">
    <location>
        <begin position="527"/>
        <end position="548"/>
    </location>
</feature>
<dbReference type="Gene3D" id="2.30.30.490">
    <property type="match status" value="1"/>
</dbReference>
<dbReference type="GO" id="GO:0003682">
    <property type="term" value="F:chromatin binding"/>
    <property type="evidence" value="ECO:0007669"/>
    <property type="project" value="InterPro"/>
</dbReference>
<dbReference type="PROSITE" id="PS51293">
    <property type="entry name" value="SANT"/>
    <property type="match status" value="1"/>
</dbReference>
<evidence type="ECO:0000256" key="7">
    <source>
        <dbReference type="ARBA" id="ARBA00023242"/>
    </source>
</evidence>
<evidence type="ECO:0000259" key="11">
    <source>
        <dbReference type="PROSITE" id="PS51293"/>
    </source>
</evidence>
<dbReference type="SMART" id="SM01189">
    <property type="entry name" value="ELM2"/>
    <property type="match status" value="1"/>
</dbReference>
<organism evidence="12 13">
    <name type="scientific">Didymodactylos carnosus</name>
    <dbReference type="NCBI Taxonomy" id="1234261"/>
    <lineage>
        <taxon>Eukaryota</taxon>
        <taxon>Metazoa</taxon>
        <taxon>Spiralia</taxon>
        <taxon>Gnathifera</taxon>
        <taxon>Rotifera</taxon>
        <taxon>Eurotatoria</taxon>
        <taxon>Bdelloidea</taxon>
        <taxon>Philodinida</taxon>
        <taxon>Philodinidae</taxon>
        <taxon>Didymodactylos</taxon>
    </lineage>
</organism>
<feature type="compositionally biased region" description="Low complexity" evidence="8">
    <location>
        <begin position="256"/>
        <end position="281"/>
    </location>
</feature>
<dbReference type="InterPro" id="IPR000679">
    <property type="entry name" value="Znf_GATA"/>
</dbReference>
<feature type="compositionally biased region" description="Low complexity" evidence="8">
    <location>
        <begin position="740"/>
        <end position="755"/>
    </location>
</feature>
<evidence type="ECO:0000256" key="8">
    <source>
        <dbReference type="SAM" id="MobiDB-lite"/>
    </source>
</evidence>
<feature type="compositionally biased region" description="Basic residues" evidence="8">
    <location>
        <begin position="1039"/>
        <end position="1051"/>
    </location>
</feature>
<keyword evidence="7" id="KW-0539">Nucleus</keyword>
<dbReference type="SMART" id="SM00401">
    <property type="entry name" value="ZnF_GATA"/>
    <property type="match status" value="1"/>
</dbReference>
<feature type="compositionally biased region" description="Polar residues" evidence="8">
    <location>
        <begin position="431"/>
        <end position="454"/>
    </location>
</feature>
<dbReference type="Pfam" id="PF01448">
    <property type="entry name" value="ELM2"/>
    <property type="match status" value="1"/>
</dbReference>
<name>A0A8S2GG22_9BILA</name>
<feature type="compositionally biased region" description="Polar residues" evidence="8">
    <location>
        <begin position="644"/>
        <end position="654"/>
    </location>
</feature>
<feature type="compositionally biased region" description="Polar residues" evidence="8">
    <location>
        <begin position="902"/>
        <end position="917"/>
    </location>
</feature>
<feature type="region of interest" description="Disordered" evidence="8">
    <location>
        <begin position="582"/>
        <end position="656"/>
    </location>
</feature>
<dbReference type="GO" id="GO:0003714">
    <property type="term" value="F:transcription corepressor activity"/>
    <property type="evidence" value="ECO:0007669"/>
    <property type="project" value="TreeGrafter"/>
</dbReference>
<evidence type="ECO:0000256" key="1">
    <source>
        <dbReference type="ARBA" id="ARBA00004123"/>
    </source>
</evidence>
<evidence type="ECO:0000313" key="12">
    <source>
        <dbReference type="EMBL" id="CAF3514368.1"/>
    </source>
</evidence>
<feature type="region of interest" description="Disordered" evidence="8">
    <location>
        <begin position="388"/>
        <end position="550"/>
    </location>
</feature>
<dbReference type="EMBL" id="CAJOBC010000001">
    <property type="protein sequence ID" value="CAF3514368.1"/>
    <property type="molecule type" value="Genomic_DNA"/>
</dbReference>
<dbReference type="InterPro" id="IPR017884">
    <property type="entry name" value="SANT_dom"/>
</dbReference>
<feature type="region of interest" description="Disordered" evidence="8">
    <location>
        <begin position="893"/>
        <end position="918"/>
    </location>
</feature>
<dbReference type="PROSITE" id="PS51038">
    <property type="entry name" value="BAH"/>
    <property type="match status" value="1"/>
</dbReference>
<evidence type="ECO:0000256" key="3">
    <source>
        <dbReference type="ARBA" id="ARBA00022771"/>
    </source>
</evidence>
<dbReference type="InterPro" id="IPR001005">
    <property type="entry name" value="SANT/Myb"/>
</dbReference>
<feature type="compositionally biased region" description="Acidic residues" evidence="8">
    <location>
        <begin position="317"/>
        <end position="328"/>
    </location>
</feature>
<feature type="domain" description="SANT" evidence="11">
    <location>
        <begin position="188"/>
        <end position="240"/>
    </location>
</feature>
<evidence type="ECO:0000256" key="4">
    <source>
        <dbReference type="ARBA" id="ARBA00022833"/>
    </source>
</evidence>
<dbReference type="Pfam" id="PF00320">
    <property type="entry name" value="GATA"/>
    <property type="match status" value="1"/>
</dbReference>
<evidence type="ECO:0000259" key="9">
    <source>
        <dbReference type="PROSITE" id="PS51038"/>
    </source>
</evidence>
<proteinExistence type="predicted"/>
<dbReference type="InterPro" id="IPR009057">
    <property type="entry name" value="Homeodomain-like_sf"/>
</dbReference>
<dbReference type="InterPro" id="IPR043151">
    <property type="entry name" value="BAH_sf"/>
</dbReference>
<gene>
    <name evidence="12" type="ORF">SRO942_LOCUS9</name>
</gene>
<feature type="domain" description="BAH" evidence="9">
    <location>
        <begin position="1"/>
        <end position="79"/>
    </location>
</feature>
<feature type="compositionally biased region" description="Polar residues" evidence="8">
    <location>
        <begin position="776"/>
        <end position="805"/>
    </location>
</feature>
<feature type="region of interest" description="Disordered" evidence="8">
    <location>
        <begin position="1023"/>
        <end position="1051"/>
    </location>
</feature>
<dbReference type="PROSITE" id="PS51156">
    <property type="entry name" value="ELM2"/>
    <property type="match status" value="1"/>
</dbReference>
<feature type="compositionally biased region" description="Polar residues" evidence="8">
    <location>
        <begin position="404"/>
        <end position="416"/>
    </location>
</feature>
<protein>
    <recommendedName>
        <fullName evidence="14">Arginine-glutamic acid dipeptide repeats protein</fullName>
    </recommendedName>
</protein>
<dbReference type="FunFam" id="1.10.10.60:FF:000052">
    <property type="entry name" value="Arginine-glutamic acid dipeptide (RE) repeats"/>
    <property type="match status" value="1"/>
</dbReference>
<evidence type="ECO:0000256" key="2">
    <source>
        <dbReference type="ARBA" id="ARBA00022723"/>
    </source>
</evidence>
<reference evidence="12" key="1">
    <citation type="submission" date="2021-02" db="EMBL/GenBank/DDBJ databases">
        <authorList>
            <person name="Nowell W R."/>
        </authorList>
    </citation>
    <scope>NUCLEOTIDE SEQUENCE</scope>
</reference>
<dbReference type="OrthoDB" id="6147534at2759"/>
<feature type="region of interest" description="Disordered" evidence="8">
    <location>
        <begin position="242"/>
        <end position="335"/>
    </location>
</feature>
<feature type="compositionally biased region" description="Low complexity" evidence="8">
    <location>
        <begin position="466"/>
        <end position="477"/>
    </location>
</feature>
<comment type="subcellular location">
    <subcellularLocation>
        <location evidence="1">Nucleus</location>
    </subcellularLocation>
</comment>
<accession>A0A8S2GG22</accession>
<dbReference type="CDD" id="cd11661">
    <property type="entry name" value="SANT_MTA3_like"/>
    <property type="match status" value="1"/>
</dbReference>
<feature type="compositionally biased region" description="Polar residues" evidence="8">
    <location>
        <begin position="1023"/>
        <end position="1037"/>
    </location>
</feature>
<evidence type="ECO:0000259" key="10">
    <source>
        <dbReference type="PROSITE" id="PS51156"/>
    </source>
</evidence>
<dbReference type="InterPro" id="IPR000949">
    <property type="entry name" value="ELM2_dom"/>
</dbReference>
<dbReference type="GO" id="GO:0005634">
    <property type="term" value="C:nucleus"/>
    <property type="evidence" value="ECO:0007669"/>
    <property type="project" value="UniProtKB-SubCell"/>
</dbReference>
<dbReference type="PANTHER" id="PTHR13859">
    <property type="entry name" value="ATROPHIN-RELATED"/>
    <property type="match status" value="1"/>
</dbReference>
<sequence>MFTYKSCGHELLINNPIIIGRELFVSEIKEYYPAVHIKGRCRVTHYQDIVAAKDFTPYPDTFFYILTYNPEARRLANTQGEIRVGPSHQAKLPVYKPSDDDIPEKCDDYESPIWRNKISDIDLSMYLQAARSIAAFAGMCHTGKPEDMYDVAQRDDTTINALTVLHNHDYDCKKGIQALVKCPIGPKGIDRKWSDDDQKKFIKGLRQYGKNFYRIRKEHLPLKETGDLVEYYYLWKKTQQAQNSRPRRRIIREGKSNSSSTPTNGLTSSTSSSSTTPIPTNGKRGGKTIVKTEPTVPKENNMTTTTNTNSGNSSGGSDDENNETDDSESTTVTTTTTASLTASSITYCRHCQTTSSKDFQLGGRDNHLLCYDCRMYYKKYGELPIINQDNNQNKEPPPFLFKPVNQSEQSSSLIQTNKRKRNDTKERKSNRQSPLINNEHQQDETSNNNDSTKSTRSKVKKACVPSISRSSPSTSVSDQKSPKSDNSDENEIIKNSSKRKTKTSTIIKQETDEEENTPLSMYAPKTTALSSTDKTDPNQDLSHTTTTIGCPLKSILGNESMARIDTSTTLVNSTKSIQHLNKLESLDKSSPSRKGSGFLIKTEEEESADMKMQENDIPTGLGTSHNNVTPTTSTLTTASSLNNHDNVTSASSPIMTPKPVTSMITLCKQEPLEHTELPKKHSIVNNTILYDHTKHEPHFIQSEHQTMEDDTKANILLSFTRPPPIEQLLSSPCSAFSRTLRTNNNSRSNSTNDLSVSSDKKNIISPSNIKDETENRPQSCSNSAVSDINDTLSSSTHPQHTHQTMNDLHILNSNNNTNNLPPPLVPDGINESEDGDDRESVENDPPSIDDGPSPTICETVFLNKPTSNCIVLRTYDRLQNSCARTDLTAKRLSHYKKKHQSDTGSTINRRTPTSTPLVKQEERTPSKLSTLMDTKPILNHENDLRRSSPLYFPSPLHNGKPSGYPYGDTSALRQLGDIAMRSMNPALLQSHYGARFDRPMGLDPAFLVNDRYRNLSPFNTLNQPSLPSASSSQTYPTHSHAHIHSHSHTHLHVNDPHTIPPQLMGLHTPIPGLPHPAGLFHPSLANMDALHLSRDRDFMAYMAAANGLRGAQLDPLLAAAAAAAVHQMPRHEEMNRLALGSRERTLHNDNEFRRIHLENERQQRLHYLAAQHQQDEMLSLDNKNLRREEYRYQLLNHQNYAVIDINKTTPVAHYDRKNNASNVEINQLACCLKDAIFSKYISKYLIIKAEEMWSLYETRIEKFVKEKRLNLPCDIRPQAAIMLENCVKKQQDNIDIYKRKIEALCSTKQHDQVPRVPLPKCIDRYNNEDYDYHNDSREEYLNNPERIRTQQQSDVDGDVKKNMPSIPLKDKFRNCTFISGEVLPFDPTSQTRTIRVTYQCQE</sequence>
<feature type="compositionally biased region" description="Low complexity" evidence="8">
    <location>
        <begin position="626"/>
        <end position="643"/>
    </location>
</feature>
<dbReference type="Gene3D" id="4.10.1240.50">
    <property type="match status" value="1"/>
</dbReference>
<dbReference type="SUPFAM" id="SSF57716">
    <property type="entry name" value="Glucocorticoid receptor-like (DNA-binding domain)"/>
    <property type="match status" value="1"/>
</dbReference>
<dbReference type="SUPFAM" id="SSF46689">
    <property type="entry name" value="Homeodomain-like"/>
    <property type="match status" value="1"/>
</dbReference>
<dbReference type="CDD" id="cd00202">
    <property type="entry name" value="ZnF_GATA"/>
    <property type="match status" value="1"/>
</dbReference>
<evidence type="ECO:0000313" key="13">
    <source>
        <dbReference type="Proteomes" id="UP000681722"/>
    </source>
</evidence>
<evidence type="ECO:0000256" key="6">
    <source>
        <dbReference type="ARBA" id="ARBA00023163"/>
    </source>
</evidence>
<feature type="compositionally biased region" description="Low complexity" evidence="8">
    <location>
        <begin position="806"/>
        <end position="819"/>
    </location>
</feature>
<dbReference type="GO" id="GO:0043565">
    <property type="term" value="F:sequence-specific DNA binding"/>
    <property type="evidence" value="ECO:0007669"/>
    <property type="project" value="InterPro"/>
</dbReference>
<evidence type="ECO:0000256" key="5">
    <source>
        <dbReference type="ARBA" id="ARBA00023015"/>
    </source>
</evidence>
<dbReference type="Proteomes" id="UP000681722">
    <property type="component" value="Unassembled WGS sequence"/>
</dbReference>
<dbReference type="PANTHER" id="PTHR13859:SF11">
    <property type="entry name" value="GRUNGE, ISOFORM J"/>
    <property type="match status" value="1"/>
</dbReference>
<dbReference type="InterPro" id="IPR001025">
    <property type="entry name" value="BAH_dom"/>
</dbReference>
<keyword evidence="3" id="KW-0863">Zinc-finger</keyword>
<dbReference type="GO" id="GO:0008270">
    <property type="term" value="F:zinc ion binding"/>
    <property type="evidence" value="ECO:0007669"/>
    <property type="project" value="UniProtKB-KW"/>
</dbReference>
<keyword evidence="2" id="KW-0479">Metal-binding</keyword>
<keyword evidence="5" id="KW-0805">Transcription regulation</keyword>
<keyword evidence="6" id="KW-0804">Transcription</keyword>
<keyword evidence="4" id="KW-0862">Zinc</keyword>
<evidence type="ECO:0008006" key="14">
    <source>
        <dbReference type="Google" id="ProtNLM"/>
    </source>
</evidence>
<feature type="domain" description="ELM2" evidence="10">
    <location>
        <begin position="80"/>
        <end position="183"/>
    </location>
</feature>
<dbReference type="Gene3D" id="1.10.10.60">
    <property type="entry name" value="Homeodomain-like"/>
    <property type="match status" value="1"/>
</dbReference>
<comment type="caution">
    <text evidence="12">The sequence shown here is derived from an EMBL/GenBank/DDBJ whole genome shotgun (WGS) entry which is preliminary data.</text>
</comment>
<feature type="compositionally biased region" description="Low complexity" evidence="8">
    <location>
        <begin position="299"/>
        <end position="316"/>
    </location>
</feature>